<dbReference type="SUPFAM" id="SSF53335">
    <property type="entry name" value="S-adenosyl-L-methionine-dependent methyltransferases"/>
    <property type="match status" value="1"/>
</dbReference>
<dbReference type="InterPro" id="IPR051537">
    <property type="entry name" value="DNA_Adenine_Mtase"/>
</dbReference>
<evidence type="ECO:0000256" key="4">
    <source>
        <dbReference type="ARBA" id="ARBA00022603"/>
    </source>
</evidence>
<dbReference type="Pfam" id="PF02384">
    <property type="entry name" value="N6_Mtase"/>
    <property type="match status" value="1"/>
</dbReference>
<dbReference type="GO" id="GO:0032259">
    <property type="term" value="P:methylation"/>
    <property type="evidence" value="ECO:0007669"/>
    <property type="project" value="UniProtKB-KW"/>
</dbReference>
<evidence type="ECO:0000313" key="12">
    <source>
        <dbReference type="EMBL" id="ODS32419.1"/>
    </source>
</evidence>
<reference evidence="12 13" key="1">
    <citation type="submission" date="2016-07" db="EMBL/GenBank/DDBJ databases">
        <title>Draft genome of Scalindua rubra, obtained from a brine-seawater interface in the Red Sea, sheds light on salt adaptation in anammox bacteria.</title>
        <authorList>
            <person name="Speth D.R."/>
            <person name="Lagkouvardos I."/>
            <person name="Wang Y."/>
            <person name="Qian P.-Y."/>
            <person name="Dutilh B.E."/>
            <person name="Jetten M.S."/>
        </authorList>
    </citation>
    <scope>NUCLEOTIDE SEQUENCE [LARGE SCALE GENOMIC DNA]</scope>
    <source>
        <strain evidence="12">BSI-1</strain>
    </source>
</reference>
<evidence type="ECO:0000256" key="2">
    <source>
        <dbReference type="ARBA" id="ARBA00010923"/>
    </source>
</evidence>
<protein>
    <recommendedName>
        <fullName evidence="3">site-specific DNA-methyltransferase (adenine-specific)</fullName>
        <ecNumber evidence="3">2.1.1.72</ecNumber>
    </recommendedName>
</protein>
<evidence type="ECO:0000313" key="13">
    <source>
        <dbReference type="Proteomes" id="UP000094056"/>
    </source>
</evidence>
<evidence type="ECO:0000256" key="1">
    <source>
        <dbReference type="ARBA" id="ARBA00006594"/>
    </source>
</evidence>
<dbReference type="GO" id="GO:0009007">
    <property type="term" value="F:site-specific DNA-methyltransferase (adenine-specific) activity"/>
    <property type="evidence" value="ECO:0007669"/>
    <property type="project" value="UniProtKB-EC"/>
</dbReference>
<name>A0A1E3XA18_9BACT</name>
<comment type="similarity">
    <text evidence="2">Belongs to the type-I restriction system S methylase family.</text>
</comment>
<keyword evidence="4 12" id="KW-0489">Methyltransferase</keyword>
<dbReference type="EMBL" id="MAYW01000063">
    <property type="protein sequence ID" value="ODS32419.1"/>
    <property type="molecule type" value="Genomic_DNA"/>
</dbReference>
<dbReference type="PRINTS" id="PR00507">
    <property type="entry name" value="N12N6MTFRASE"/>
</dbReference>
<evidence type="ECO:0000256" key="7">
    <source>
        <dbReference type="ARBA" id="ARBA00022747"/>
    </source>
</evidence>
<comment type="caution">
    <text evidence="12">The sequence shown here is derived from an EMBL/GenBank/DDBJ whole genome shotgun (WGS) entry which is preliminary data.</text>
</comment>
<dbReference type="AlphaFoldDB" id="A0A1E3XA18"/>
<dbReference type="InterPro" id="IPR038333">
    <property type="entry name" value="T1MK-like_N_sf"/>
</dbReference>
<sequence length="860" mass="98990">MLDKDTKRRIDISRDILVGKLPDPKSQVEQITIALIYKFMDDMDKESEELGGKAKFFTGEYQKYAWSKIFDPRVSGFELVNIYGEAIQRMNHNPNIPQLFRDIFKNAYLPYRDPETLKSFLKAINDFQYDHSERLGDAFEYLLSVLGSQGEAGQFRTPRHIIDLMVEIIDPKKNESILDPACGTAGFLISSYKHILKHNSENFDPEKDSRAFELHGVKLEEITINSKKYRGDKLNSDDKERLANNVSGYDISPDMVRLSLVNMYLHGFSNPKIYEYDTLTSEARWNEYADVIMANPPFMSPKGGIRPHKRFSIESKRSEVLFVDYIAEHLTPQGRAAVIVPEGIIFQTQTAYKNLRKMLIEKNYLVGVISLPAGVFNPYSGVKTSILWMDRTLAKKTDNILFVKIERDGFDLGAQRRPIKENDLPDAFRSIQLYKKSFESGKKFDTDKWPNVFLIEKHKIAENDDYNLSGERYKQERIQETEYPIVTLKDILLSKPEYGSGAKKSPFDNKVRYVRITDIDDDGKLKDDDIVSPSIIEKQYFLEEGDLLFARSGSVGRTYLHQMTDGSYQYAGYLIRFKIDLKKAFPKYVFYVTKSKQYFDWIELIKKSGTISNINAKEYSSFSFPLPPLSIQQEIVAEIEGYQKIIDGARHVVENYKPHIDIDPSWPVVELGEVCEINPSKNEVSNLSGKTEVSFVPMEDINIDNEEIALSKRRPICEVFKGYTYFKNEDVLLAKITPCFENGKNGIAKGLLNGIGFGSTEFIILRAKPSKVFPKWIYLNISDDRFREILTPKMTGTAGQKRVPKQVVREYKIPLPPLDVQQRVIGIIEKEQELVNYNKQLIEIFEQKIKDRISKVLGKK</sequence>
<dbReference type="InterPro" id="IPR003356">
    <property type="entry name" value="DNA_methylase_A-5"/>
</dbReference>
<comment type="similarity">
    <text evidence="1">Belongs to the N(4)/N(6)-methyltransferase family.</text>
</comment>
<dbReference type="Gene3D" id="3.90.220.20">
    <property type="entry name" value="DNA methylase specificity domains"/>
    <property type="match status" value="2"/>
</dbReference>
<dbReference type="PANTHER" id="PTHR42933:SF3">
    <property type="entry name" value="TYPE I RESTRICTION ENZYME MJAVIII METHYLASE SUBUNIT"/>
    <property type="match status" value="1"/>
</dbReference>
<accession>A0A1E3XA18</accession>
<feature type="domain" description="DNA methylase adenine-specific" evidence="11">
    <location>
        <begin position="133"/>
        <end position="477"/>
    </location>
</feature>
<feature type="domain" description="Type I restriction modification DNA specificity" evidence="10">
    <location>
        <begin position="504"/>
        <end position="644"/>
    </location>
</feature>
<dbReference type="CDD" id="cd17521">
    <property type="entry name" value="RMtype1_S_Sau13435ORF2165P_TRD2-CR2_like"/>
    <property type="match status" value="1"/>
</dbReference>
<evidence type="ECO:0000256" key="9">
    <source>
        <dbReference type="ARBA" id="ARBA00047942"/>
    </source>
</evidence>
<dbReference type="EC" id="2.1.1.72" evidence="3"/>
<keyword evidence="8" id="KW-0238">DNA-binding</keyword>
<dbReference type="PANTHER" id="PTHR42933">
    <property type="entry name" value="SLR6095 PROTEIN"/>
    <property type="match status" value="1"/>
</dbReference>
<dbReference type="Proteomes" id="UP000094056">
    <property type="component" value="Unassembled WGS sequence"/>
</dbReference>
<organism evidence="12 13">
    <name type="scientific">Candidatus Scalindua rubra</name>
    <dbReference type="NCBI Taxonomy" id="1872076"/>
    <lineage>
        <taxon>Bacteria</taxon>
        <taxon>Pseudomonadati</taxon>
        <taxon>Planctomycetota</taxon>
        <taxon>Candidatus Brocadiia</taxon>
        <taxon>Candidatus Brocadiales</taxon>
        <taxon>Candidatus Scalinduaceae</taxon>
        <taxon>Candidatus Scalindua</taxon>
    </lineage>
</organism>
<dbReference type="GO" id="GO:0008170">
    <property type="term" value="F:N-methyltransferase activity"/>
    <property type="evidence" value="ECO:0007669"/>
    <property type="project" value="InterPro"/>
</dbReference>
<proteinExistence type="inferred from homology"/>
<evidence type="ECO:0000256" key="3">
    <source>
        <dbReference type="ARBA" id="ARBA00011900"/>
    </source>
</evidence>
<dbReference type="Pfam" id="PF01420">
    <property type="entry name" value="Methylase_S"/>
    <property type="match status" value="2"/>
</dbReference>
<dbReference type="Gene3D" id="1.20.1260.30">
    <property type="match status" value="1"/>
</dbReference>
<evidence type="ECO:0000259" key="10">
    <source>
        <dbReference type="Pfam" id="PF01420"/>
    </source>
</evidence>
<evidence type="ECO:0000259" key="11">
    <source>
        <dbReference type="Pfam" id="PF02384"/>
    </source>
</evidence>
<evidence type="ECO:0000256" key="8">
    <source>
        <dbReference type="ARBA" id="ARBA00023125"/>
    </source>
</evidence>
<dbReference type="InterPro" id="IPR044946">
    <property type="entry name" value="Restrct_endonuc_typeI_TRD_sf"/>
</dbReference>
<dbReference type="CDD" id="cd02440">
    <property type="entry name" value="AdoMet_MTases"/>
    <property type="match status" value="1"/>
</dbReference>
<keyword evidence="5 12" id="KW-0808">Transferase</keyword>
<evidence type="ECO:0000256" key="5">
    <source>
        <dbReference type="ARBA" id="ARBA00022679"/>
    </source>
</evidence>
<gene>
    <name evidence="12" type="ORF">SCARUB_02446</name>
</gene>
<keyword evidence="6" id="KW-0949">S-adenosyl-L-methionine</keyword>
<dbReference type="SUPFAM" id="SSF116734">
    <property type="entry name" value="DNA methylase specificity domain"/>
    <property type="match status" value="2"/>
</dbReference>
<dbReference type="InterPro" id="IPR000055">
    <property type="entry name" value="Restrct_endonuc_typeI_TRD"/>
</dbReference>
<dbReference type="GO" id="GO:0009307">
    <property type="term" value="P:DNA restriction-modification system"/>
    <property type="evidence" value="ECO:0007669"/>
    <property type="project" value="UniProtKB-KW"/>
</dbReference>
<evidence type="ECO:0000256" key="6">
    <source>
        <dbReference type="ARBA" id="ARBA00022691"/>
    </source>
</evidence>
<dbReference type="GO" id="GO:0003677">
    <property type="term" value="F:DNA binding"/>
    <property type="evidence" value="ECO:0007669"/>
    <property type="project" value="UniProtKB-KW"/>
</dbReference>
<keyword evidence="7" id="KW-0680">Restriction system</keyword>
<dbReference type="CDD" id="cd17260">
    <property type="entry name" value="RMtype1_S_EcoEI-TRD1-CR1_like"/>
    <property type="match status" value="1"/>
</dbReference>
<comment type="catalytic activity">
    <reaction evidence="9">
        <text>a 2'-deoxyadenosine in DNA + S-adenosyl-L-methionine = an N(6)-methyl-2'-deoxyadenosine in DNA + S-adenosyl-L-homocysteine + H(+)</text>
        <dbReference type="Rhea" id="RHEA:15197"/>
        <dbReference type="Rhea" id="RHEA-COMP:12418"/>
        <dbReference type="Rhea" id="RHEA-COMP:12419"/>
        <dbReference type="ChEBI" id="CHEBI:15378"/>
        <dbReference type="ChEBI" id="CHEBI:57856"/>
        <dbReference type="ChEBI" id="CHEBI:59789"/>
        <dbReference type="ChEBI" id="CHEBI:90615"/>
        <dbReference type="ChEBI" id="CHEBI:90616"/>
        <dbReference type="EC" id="2.1.1.72"/>
    </reaction>
</comment>
<dbReference type="Gene3D" id="3.40.50.150">
    <property type="entry name" value="Vaccinia Virus protein VP39"/>
    <property type="match status" value="1"/>
</dbReference>
<dbReference type="InterPro" id="IPR029063">
    <property type="entry name" value="SAM-dependent_MTases_sf"/>
</dbReference>
<dbReference type="PATRIC" id="fig|1872076.5.peg.2882"/>
<feature type="domain" description="Type I restriction modification DNA specificity" evidence="10">
    <location>
        <begin position="666"/>
        <end position="839"/>
    </location>
</feature>